<feature type="binding site" evidence="3">
    <location>
        <position position="467"/>
    </location>
    <ligand>
        <name>FAD</name>
        <dbReference type="ChEBI" id="CHEBI:57692"/>
    </ligand>
</feature>
<feature type="binding site" evidence="3">
    <location>
        <position position="269"/>
    </location>
    <ligand>
        <name>FAD</name>
        <dbReference type="ChEBI" id="CHEBI:57692"/>
    </ligand>
</feature>
<evidence type="ECO:0000256" key="2">
    <source>
        <dbReference type="ARBA" id="ARBA00023002"/>
    </source>
</evidence>
<dbReference type="OrthoDB" id="25353at2"/>
<protein>
    <submittedName>
        <fullName evidence="5">Flavin monoamine oxidase family protein</fullName>
    </submittedName>
</protein>
<evidence type="ECO:0000259" key="4">
    <source>
        <dbReference type="Pfam" id="PF01593"/>
    </source>
</evidence>
<dbReference type="InterPro" id="IPR002937">
    <property type="entry name" value="Amino_oxidase"/>
</dbReference>
<comment type="caution">
    <text evidence="5">The sequence shown here is derived from an EMBL/GenBank/DDBJ whole genome shotgun (WGS) entry which is preliminary data.</text>
</comment>
<evidence type="ECO:0000256" key="1">
    <source>
        <dbReference type="ARBA" id="ARBA00001974"/>
    </source>
</evidence>
<feature type="binding site" evidence="3">
    <location>
        <begin position="65"/>
        <end position="66"/>
    </location>
    <ligand>
        <name>FAD</name>
        <dbReference type="ChEBI" id="CHEBI:57692"/>
    </ligand>
</feature>
<dbReference type="Gene3D" id="3.90.660.10">
    <property type="match status" value="1"/>
</dbReference>
<keyword evidence="6" id="KW-1185">Reference proteome</keyword>
<dbReference type="InterPro" id="IPR050281">
    <property type="entry name" value="Flavin_monoamine_oxidase"/>
</dbReference>
<dbReference type="Pfam" id="PF01593">
    <property type="entry name" value="Amino_oxidase"/>
    <property type="match status" value="1"/>
</dbReference>
<dbReference type="InterPro" id="IPR001613">
    <property type="entry name" value="Flavin_amine_oxidase"/>
</dbReference>
<evidence type="ECO:0000313" key="6">
    <source>
        <dbReference type="Proteomes" id="UP000290649"/>
    </source>
</evidence>
<dbReference type="GO" id="GO:0009063">
    <property type="term" value="P:amino acid catabolic process"/>
    <property type="evidence" value="ECO:0007669"/>
    <property type="project" value="TreeGrafter"/>
</dbReference>
<dbReference type="Proteomes" id="UP000290649">
    <property type="component" value="Unassembled WGS sequence"/>
</dbReference>
<name>A0A4Q0VMU5_9BACI</name>
<dbReference type="PANTHER" id="PTHR10742">
    <property type="entry name" value="FLAVIN MONOAMINE OXIDASE"/>
    <property type="match status" value="1"/>
</dbReference>
<keyword evidence="2" id="KW-0560">Oxidoreductase</keyword>
<dbReference type="PRINTS" id="PR00757">
    <property type="entry name" value="AMINEOXDASEF"/>
</dbReference>
<feature type="binding site" evidence="3">
    <location>
        <begin position="90"/>
        <end position="93"/>
    </location>
    <ligand>
        <name>FAD</name>
        <dbReference type="ChEBI" id="CHEBI:57692"/>
    </ligand>
</feature>
<proteinExistence type="predicted"/>
<gene>
    <name evidence="5" type="ORF">DS745_23520</name>
</gene>
<dbReference type="SUPFAM" id="SSF51905">
    <property type="entry name" value="FAD/NAD(P)-binding domain"/>
    <property type="match status" value="1"/>
</dbReference>
<dbReference type="InterPro" id="IPR036188">
    <property type="entry name" value="FAD/NAD-bd_sf"/>
</dbReference>
<dbReference type="Gene3D" id="1.10.405.10">
    <property type="entry name" value="Guanine Nucleotide Dissociation Inhibitor, domain 1"/>
    <property type="match status" value="1"/>
</dbReference>
<dbReference type="AlphaFoldDB" id="A0A4Q0VMU5"/>
<reference evidence="5 6" key="1">
    <citation type="journal article" date="2019" name="Int. J. Syst. Evol. Microbiol.">
        <title>Anaerobacillus alkaliphilus sp. nov., a novel alkaliphilic and moderately halophilic bacterium.</title>
        <authorList>
            <person name="Borsodi A.K."/>
            <person name="Aszalos J.M."/>
            <person name="Bihari P."/>
            <person name="Nagy I."/>
            <person name="Schumann P."/>
            <person name="Sproer C."/>
            <person name="Kovacs A.L."/>
            <person name="Boka K."/>
            <person name="Dobosy P."/>
            <person name="Ovari M."/>
            <person name="Szili-Kovacs T."/>
            <person name="Toth E."/>
        </authorList>
    </citation>
    <scope>NUCLEOTIDE SEQUENCE [LARGE SCALE GENOMIC DNA]</scope>
    <source>
        <strain evidence="5 6">B16-10</strain>
    </source>
</reference>
<dbReference type="PANTHER" id="PTHR10742:SF342">
    <property type="entry name" value="AMINE OXIDASE"/>
    <property type="match status" value="1"/>
</dbReference>
<evidence type="ECO:0000256" key="3">
    <source>
        <dbReference type="PIRSR" id="PIRSR601613-1"/>
    </source>
</evidence>
<feature type="binding site" evidence="3">
    <location>
        <position position="93"/>
    </location>
    <ligand>
        <name>substrate</name>
    </ligand>
</feature>
<dbReference type="Gene3D" id="3.50.50.60">
    <property type="entry name" value="FAD/NAD(P)-binding domain"/>
    <property type="match status" value="1"/>
</dbReference>
<dbReference type="SUPFAM" id="SSF54373">
    <property type="entry name" value="FAD-linked reductases, C-terminal domain"/>
    <property type="match status" value="1"/>
</dbReference>
<feature type="domain" description="Amine oxidase" evidence="4">
    <location>
        <begin position="45"/>
        <end position="490"/>
    </location>
</feature>
<comment type="cofactor">
    <cofactor evidence="1">
        <name>FAD</name>
        <dbReference type="ChEBI" id="CHEBI:57692"/>
    </cofactor>
</comment>
<accession>A0A4Q0VMU5</accession>
<dbReference type="GO" id="GO:0001716">
    <property type="term" value="F:L-amino-acid oxidase activity"/>
    <property type="evidence" value="ECO:0007669"/>
    <property type="project" value="TreeGrafter"/>
</dbReference>
<sequence length="493" mass="55705">MYETSSYREALGMEQLTLSAMIHLVQNGLKKNSAPKKVVIIGAGMAGLVSASLLKQAGHHVTVIEADSRIGGRVFTVREPFSNGLSFEAGAARIPSNHYLTWEFIRKFNLSTYPIITSTPNDLFYIHGIQTKRRFYEENPDMFNFKLANHEKEKTAIELLKEIALTIVPYLTRYSAPSKLIEQLNNYTLDTFLQNPPLNNPLSPGAIDKIKVILAMQGFSEYSAFHILQILWPWFDDQISFHAIEGGNDQLPHQLYSQVKNEIYLNERVIRIDAKQEEITIFSSNTVSSNITTLKADKVILAIPFSSLKMVDINPRVLFTNEKWQAIRELRYVPLSRIGIEFKKRFWEEQGYYGGQTITDLPMRYTFLPSQGLGSPGPAIITASYTLGADTLPWEAMSNTDRLAFILQQLTTLYGEVVYKEYVSAVAVNWRQHPFIQGGFGVLKAGDVRQFAQHLSTPEHHFHFAGEHTSSHPGWIEGAVESGVRAAYEVHQS</sequence>
<organism evidence="5 6">
    <name type="scientific">Anaerobacillus alkaliphilus</name>
    <dbReference type="NCBI Taxonomy" id="1548597"/>
    <lineage>
        <taxon>Bacteria</taxon>
        <taxon>Bacillati</taxon>
        <taxon>Bacillota</taxon>
        <taxon>Bacilli</taxon>
        <taxon>Bacillales</taxon>
        <taxon>Bacillaceae</taxon>
        <taxon>Anaerobacillus</taxon>
    </lineage>
</organism>
<dbReference type="EMBL" id="QOUX01000047">
    <property type="protein sequence ID" value="RXI96671.1"/>
    <property type="molecule type" value="Genomic_DNA"/>
</dbReference>
<evidence type="ECO:0000313" key="5">
    <source>
        <dbReference type="EMBL" id="RXI96671.1"/>
    </source>
</evidence>